<evidence type="ECO:0000313" key="2">
    <source>
        <dbReference type="Proteomes" id="UP000233256"/>
    </source>
</evidence>
<sequence length="111" mass="12701">MKKASKILRFITVTSLLLLTAYMTASYSILVSDHLSGKIRIVAKDNKGFTRTYVNLDREVTELIMEARTELDAIMMALNWKKQNPILSGALSSEEFDRLVKDCYQQIRIRG</sequence>
<dbReference type="AlphaFoldDB" id="A0A2N1PV85"/>
<organism evidence="1 2">
    <name type="scientific">Candidatus Wallbacteria bacterium HGW-Wallbacteria-1</name>
    <dbReference type="NCBI Taxonomy" id="2013854"/>
    <lineage>
        <taxon>Bacteria</taxon>
        <taxon>Candidatus Walliibacteriota</taxon>
    </lineage>
</organism>
<evidence type="ECO:0000313" key="1">
    <source>
        <dbReference type="EMBL" id="PKK92254.1"/>
    </source>
</evidence>
<accession>A0A2N1PV85</accession>
<dbReference type="Proteomes" id="UP000233256">
    <property type="component" value="Unassembled WGS sequence"/>
</dbReference>
<protein>
    <submittedName>
        <fullName evidence="1">Uncharacterized protein</fullName>
    </submittedName>
</protein>
<dbReference type="EMBL" id="PGXC01000001">
    <property type="protein sequence ID" value="PKK92254.1"/>
    <property type="molecule type" value="Genomic_DNA"/>
</dbReference>
<name>A0A2N1PV85_9BACT</name>
<reference evidence="1 2" key="1">
    <citation type="journal article" date="2017" name="ISME J.">
        <title>Potential for microbial H2 and metal transformations associated with novel bacteria and archaea in deep terrestrial subsurface sediments.</title>
        <authorList>
            <person name="Hernsdorf A.W."/>
            <person name="Amano Y."/>
            <person name="Miyakawa K."/>
            <person name="Ise K."/>
            <person name="Suzuki Y."/>
            <person name="Anantharaman K."/>
            <person name="Probst A."/>
            <person name="Burstein D."/>
            <person name="Thomas B.C."/>
            <person name="Banfield J.F."/>
        </authorList>
    </citation>
    <scope>NUCLEOTIDE SEQUENCE [LARGE SCALE GENOMIC DNA]</scope>
    <source>
        <strain evidence="1">HGW-Wallbacteria-1</strain>
    </source>
</reference>
<comment type="caution">
    <text evidence="1">The sequence shown here is derived from an EMBL/GenBank/DDBJ whole genome shotgun (WGS) entry which is preliminary data.</text>
</comment>
<proteinExistence type="predicted"/>
<gene>
    <name evidence="1" type="ORF">CVV64_02240</name>
</gene>